<evidence type="ECO:0000256" key="12">
    <source>
        <dbReference type="ARBA" id="ARBA00025161"/>
    </source>
</evidence>
<evidence type="ECO:0000259" key="19">
    <source>
        <dbReference type="PROSITE" id="PS51195"/>
    </source>
</evidence>
<evidence type="ECO:0000256" key="5">
    <source>
        <dbReference type="ARBA" id="ARBA00022806"/>
    </source>
</evidence>
<feature type="compositionally biased region" description="Gly residues" evidence="16">
    <location>
        <begin position="57"/>
        <end position="75"/>
    </location>
</feature>
<dbReference type="PROSITE" id="PS51195">
    <property type="entry name" value="Q_MOTIF"/>
    <property type="match status" value="1"/>
</dbReference>
<name>A0A9P4THB4_CURKU</name>
<dbReference type="GO" id="GO:0003743">
    <property type="term" value="F:translation initiation factor activity"/>
    <property type="evidence" value="ECO:0007669"/>
    <property type="project" value="UniProtKB-KW"/>
</dbReference>
<comment type="catalytic activity">
    <reaction evidence="13">
        <text>ATP + H2O = ADP + phosphate + H(+)</text>
        <dbReference type="Rhea" id="RHEA:13065"/>
        <dbReference type="ChEBI" id="CHEBI:15377"/>
        <dbReference type="ChEBI" id="CHEBI:15378"/>
        <dbReference type="ChEBI" id="CHEBI:30616"/>
        <dbReference type="ChEBI" id="CHEBI:43474"/>
        <dbReference type="ChEBI" id="CHEBI:456216"/>
        <dbReference type="EC" id="3.6.4.13"/>
    </reaction>
</comment>
<dbReference type="PROSITE" id="PS51194">
    <property type="entry name" value="HELICASE_CTER"/>
    <property type="match status" value="1"/>
</dbReference>
<dbReference type="AlphaFoldDB" id="A0A9P4THB4"/>
<dbReference type="InterPro" id="IPR027417">
    <property type="entry name" value="P-loop_NTPase"/>
</dbReference>
<keyword evidence="2" id="KW-0396">Initiation factor</keyword>
<dbReference type="PROSITE" id="PS51192">
    <property type="entry name" value="HELICASE_ATP_BIND_1"/>
    <property type="match status" value="1"/>
</dbReference>
<dbReference type="Proteomes" id="UP000801428">
    <property type="component" value="Unassembled WGS sequence"/>
</dbReference>
<evidence type="ECO:0000256" key="2">
    <source>
        <dbReference type="ARBA" id="ARBA00022540"/>
    </source>
</evidence>
<evidence type="ECO:0000256" key="9">
    <source>
        <dbReference type="ARBA" id="ARBA00024358"/>
    </source>
</evidence>
<keyword evidence="5 15" id="KW-0347">Helicase</keyword>
<feature type="domain" description="Helicase C-terminal" evidence="18">
    <location>
        <begin position="429"/>
        <end position="589"/>
    </location>
</feature>
<dbReference type="PROSITE" id="PS00039">
    <property type="entry name" value="DEAD_ATP_HELICASE"/>
    <property type="match status" value="1"/>
</dbReference>
<feature type="short sequence motif" description="Q motif" evidence="14">
    <location>
        <begin position="194"/>
        <end position="222"/>
    </location>
</feature>
<dbReference type="InterPro" id="IPR014001">
    <property type="entry name" value="Helicase_ATP-bd"/>
</dbReference>
<evidence type="ECO:0000256" key="1">
    <source>
        <dbReference type="ARBA" id="ARBA00012552"/>
    </source>
</evidence>
<keyword evidence="4 15" id="KW-0378">Hydrolase</keyword>
<evidence type="ECO:0000313" key="20">
    <source>
        <dbReference type="EMBL" id="KAF3005757.1"/>
    </source>
</evidence>
<dbReference type="SMART" id="SM00487">
    <property type="entry name" value="DEXDc"/>
    <property type="match status" value="1"/>
</dbReference>
<feature type="compositionally biased region" description="Gly residues" evidence="16">
    <location>
        <begin position="593"/>
        <end position="608"/>
    </location>
</feature>
<evidence type="ECO:0000256" key="6">
    <source>
        <dbReference type="ARBA" id="ARBA00022840"/>
    </source>
</evidence>
<dbReference type="InterPro" id="IPR014014">
    <property type="entry name" value="RNA_helicase_DEAD_Q_motif"/>
</dbReference>
<accession>A0A9P4THB4</accession>
<dbReference type="PANTHER" id="PTHR47958">
    <property type="entry name" value="ATP-DEPENDENT RNA HELICASE DBP3"/>
    <property type="match status" value="1"/>
</dbReference>
<dbReference type="Gene3D" id="3.40.50.300">
    <property type="entry name" value="P-loop containing nucleotide triphosphate hydrolases"/>
    <property type="match status" value="2"/>
</dbReference>
<feature type="domain" description="DEAD-box RNA helicase Q" evidence="19">
    <location>
        <begin position="194"/>
        <end position="222"/>
    </location>
</feature>
<keyword evidence="8" id="KW-0648">Protein biosynthesis</keyword>
<comment type="function">
    <text evidence="12">ATP-binding RNA helicase involved in translation initiation. Remodels RNA in response to ADP and ATP concentrations by facilitating disruption, but also formation of RNA duplexes.</text>
</comment>
<keyword evidence="21" id="KW-1185">Reference proteome</keyword>
<keyword evidence="3 15" id="KW-0547">Nucleotide-binding</keyword>
<dbReference type="FunFam" id="3.40.50.300:FF:000160">
    <property type="entry name" value="ATP-dependent RNA helicase DDX3X"/>
    <property type="match status" value="1"/>
</dbReference>
<feature type="domain" description="Helicase ATP-binding" evidence="17">
    <location>
        <begin position="225"/>
        <end position="418"/>
    </location>
</feature>
<evidence type="ECO:0000256" key="13">
    <source>
        <dbReference type="ARBA" id="ARBA00047984"/>
    </source>
</evidence>
<dbReference type="Pfam" id="PF00270">
    <property type="entry name" value="DEAD"/>
    <property type="match status" value="1"/>
</dbReference>
<dbReference type="GO" id="GO:0003723">
    <property type="term" value="F:RNA binding"/>
    <property type="evidence" value="ECO:0007669"/>
    <property type="project" value="UniProtKB-KW"/>
</dbReference>
<evidence type="ECO:0000256" key="14">
    <source>
        <dbReference type="PROSITE-ProRule" id="PRU00552"/>
    </source>
</evidence>
<dbReference type="EC" id="3.6.4.13" evidence="1"/>
<evidence type="ECO:0000256" key="11">
    <source>
        <dbReference type="ARBA" id="ARBA00024405"/>
    </source>
</evidence>
<evidence type="ECO:0000313" key="21">
    <source>
        <dbReference type="Proteomes" id="UP000801428"/>
    </source>
</evidence>
<dbReference type="EMBL" id="SWKU01000006">
    <property type="protein sequence ID" value="KAF3005757.1"/>
    <property type="molecule type" value="Genomic_DNA"/>
</dbReference>
<feature type="compositionally biased region" description="Gly residues" evidence="16">
    <location>
        <begin position="619"/>
        <end position="631"/>
    </location>
</feature>
<dbReference type="InterPro" id="IPR001650">
    <property type="entry name" value="Helicase_C-like"/>
</dbReference>
<dbReference type="CDD" id="cd18787">
    <property type="entry name" value="SF2_C_DEAD"/>
    <property type="match status" value="1"/>
</dbReference>
<organism evidence="20 21">
    <name type="scientific">Curvularia kusanoi</name>
    <name type="common">Cochliobolus kusanoi</name>
    <dbReference type="NCBI Taxonomy" id="90978"/>
    <lineage>
        <taxon>Eukaryota</taxon>
        <taxon>Fungi</taxon>
        <taxon>Dikarya</taxon>
        <taxon>Ascomycota</taxon>
        <taxon>Pezizomycotina</taxon>
        <taxon>Dothideomycetes</taxon>
        <taxon>Pleosporomycetidae</taxon>
        <taxon>Pleosporales</taxon>
        <taxon>Pleosporineae</taxon>
        <taxon>Pleosporaceae</taxon>
        <taxon>Curvularia</taxon>
    </lineage>
</organism>
<evidence type="ECO:0000259" key="18">
    <source>
        <dbReference type="PROSITE" id="PS51194"/>
    </source>
</evidence>
<feature type="region of interest" description="Disordered" evidence="16">
    <location>
        <begin position="1"/>
        <end position="155"/>
    </location>
</feature>
<feature type="region of interest" description="Disordered" evidence="16">
    <location>
        <begin position="590"/>
        <end position="631"/>
    </location>
</feature>
<evidence type="ECO:0000259" key="17">
    <source>
        <dbReference type="PROSITE" id="PS51192"/>
    </source>
</evidence>
<protein>
    <recommendedName>
        <fullName evidence="10">ATP-dependent RNA helicase DED1</fullName>
        <ecNumber evidence="1">3.6.4.13</ecNumber>
    </recommendedName>
    <alternativeName>
        <fullName evidence="11">ATP-dependent RNA helicase ded1</fullName>
    </alternativeName>
</protein>
<dbReference type="InterPro" id="IPR000629">
    <property type="entry name" value="RNA-helicase_DEAD-box_CS"/>
</dbReference>
<dbReference type="SUPFAM" id="SSF52540">
    <property type="entry name" value="P-loop containing nucleoside triphosphate hydrolases"/>
    <property type="match status" value="1"/>
</dbReference>
<evidence type="ECO:0000256" key="10">
    <source>
        <dbReference type="ARBA" id="ARBA00024397"/>
    </source>
</evidence>
<dbReference type="GO" id="GO:0016787">
    <property type="term" value="F:hydrolase activity"/>
    <property type="evidence" value="ECO:0007669"/>
    <property type="project" value="UniProtKB-KW"/>
</dbReference>
<evidence type="ECO:0000256" key="4">
    <source>
        <dbReference type="ARBA" id="ARBA00022801"/>
    </source>
</evidence>
<dbReference type="Pfam" id="PF00271">
    <property type="entry name" value="Helicase_C"/>
    <property type="match status" value="1"/>
</dbReference>
<feature type="compositionally biased region" description="Polar residues" evidence="16">
    <location>
        <begin position="12"/>
        <end position="22"/>
    </location>
</feature>
<evidence type="ECO:0000256" key="8">
    <source>
        <dbReference type="ARBA" id="ARBA00022917"/>
    </source>
</evidence>
<comment type="caution">
    <text evidence="20">The sequence shown here is derived from an EMBL/GenBank/DDBJ whole genome shotgun (WGS) entry which is preliminary data.</text>
</comment>
<proteinExistence type="inferred from homology"/>
<sequence>MAEQLDMGRLNLNDSQHAPQQNGFGGHQERSAYIPPHLRGRPGGAPPMNGGPPPMNGAGGGAWGPGPQQGGRGYGGPPPMNGNGGGGNWASAPNFTPRQGRDIPNSAGWGATQPSTFDPNAYGKPGGGGGAARGSGDGQWKDGKHIPGPSNPRIERELYGVPNDPSKQQTGINFEKYDDIPVEASGQDVPEPVTRFTNPPLDEHLISNIELSGYKVPTPVQKHSIPIVMGGRDLMACAQTGSGKTGGFLFPILAQAFKNGPSPVPAQQNGGYGYGRQRKAYPTSLILAPTRELVSQIFDEARKFAYRSWVRPCVVYGGADIGSQLRQIERGCDLLVATPGRLVDLIERGRISLQNIKYLVLDEADRMLDMGFEPQIRRIVEGEDMPQVANRQTLMFSATFPRDIQMLARDFLKDYIFLSVGRVGSTSENITQKVEYVEDPDKRSVLLDILHTHGAGLSLIFVETKRMADSLSDFLINQGFPATSIHGDRTQREREKALEMFRSGRCPILVATAVAARGLDIPNVKHVINYDLPTDIDDYVHRIGRTGRAGNTGIATAFFNRGNRGVVRDLLELLKEANQEVPQFLESIAREGSGYGGGRGGRGGGRGRGSAATRDVRRMGGGGGFGGNAGGWGGAPQGGSYGGGFGGAPSYGGPPPPMSGGGYGGGGYGNPSGPGGNSWW</sequence>
<keyword evidence="7" id="KW-0694">RNA-binding</keyword>
<evidence type="ECO:0000256" key="16">
    <source>
        <dbReference type="SAM" id="MobiDB-lite"/>
    </source>
</evidence>
<dbReference type="FunFam" id="3.40.50.300:FF:000008">
    <property type="entry name" value="ATP-dependent RNA helicase RhlB"/>
    <property type="match status" value="1"/>
</dbReference>
<feature type="compositionally biased region" description="Gly residues" evidence="16">
    <location>
        <begin position="124"/>
        <end position="137"/>
    </location>
</feature>
<comment type="similarity">
    <text evidence="9">Belongs to the DEAD box helicase family. DDX3/DED1 subfamily.</text>
</comment>
<evidence type="ECO:0000256" key="7">
    <source>
        <dbReference type="ARBA" id="ARBA00022884"/>
    </source>
</evidence>
<evidence type="ECO:0000256" key="15">
    <source>
        <dbReference type="RuleBase" id="RU000492"/>
    </source>
</evidence>
<dbReference type="GO" id="GO:0003724">
    <property type="term" value="F:RNA helicase activity"/>
    <property type="evidence" value="ECO:0007669"/>
    <property type="project" value="UniProtKB-EC"/>
</dbReference>
<evidence type="ECO:0000256" key="3">
    <source>
        <dbReference type="ARBA" id="ARBA00022741"/>
    </source>
</evidence>
<dbReference type="SMART" id="SM00490">
    <property type="entry name" value="HELICc"/>
    <property type="match status" value="1"/>
</dbReference>
<reference evidence="20" key="1">
    <citation type="submission" date="2019-04" db="EMBL/GenBank/DDBJ databases">
        <title>Sequencing of skin fungus with MAO and IRED activity.</title>
        <authorList>
            <person name="Marsaioli A.J."/>
            <person name="Bonatto J.M.C."/>
            <person name="Reis Junior O."/>
        </authorList>
    </citation>
    <scope>NUCLEOTIDE SEQUENCE</scope>
    <source>
        <strain evidence="20">30M1</strain>
    </source>
</reference>
<keyword evidence="6 15" id="KW-0067">ATP-binding</keyword>
<dbReference type="InterPro" id="IPR011545">
    <property type="entry name" value="DEAD/DEAH_box_helicase_dom"/>
</dbReference>
<dbReference type="GO" id="GO:0005524">
    <property type="term" value="F:ATP binding"/>
    <property type="evidence" value="ECO:0007669"/>
    <property type="project" value="UniProtKB-KW"/>
</dbReference>
<gene>
    <name evidence="20" type="primary">DED1</name>
    <name evidence="20" type="ORF">E8E13_006906</name>
</gene>
<dbReference type="OrthoDB" id="196131at2759"/>